<dbReference type="GO" id="GO:0035529">
    <property type="term" value="F:NADH pyrophosphatase activity"/>
    <property type="evidence" value="ECO:0007669"/>
    <property type="project" value="TreeGrafter"/>
</dbReference>
<evidence type="ECO:0000313" key="12">
    <source>
        <dbReference type="EMBL" id="VYU81759.1"/>
    </source>
</evidence>
<evidence type="ECO:0000256" key="2">
    <source>
        <dbReference type="ARBA" id="ARBA00001947"/>
    </source>
</evidence>
<protein>
    <recommendedName>
        <fullName evidence="4">NAD(+) diphosphatase</fullName>
        <ecNumber evidence="4">3.6.1.22</ecNumber>
    </recommendedName>
</protein>
<name>A0A6N3I1V8_CLOSY</name>
<evidence type="ECO:0000256" key="5">
    <source>
        <dbReference type="ARBA" id="ARBA00022723"/>
    </source>
</evidence>
<organism evidence="12">
    <name type="scientific">Clostridium symbiosum</name>
    <name type="common">Bacteroides symbiosus</name>
    <dbReference type="NCBI Taxonomy" id="1512"/>
    <lineage>
        <taxon>Bacteria</taxon>
        <taxon>Bacillati</taxon>
        <taxon>Bacillota</taxon>
        <taxon>Clostridia</taxon>
        <taxon>Lachnospirales</taxon>
        <taxon>Lachnospiraceae</taxon>
        <taxon>Otoolea</taxon>
    </lineage>
</organism>
<dbReference type="CDD" id="cd03429">
    <property type="entry name" value="NUDIX_NADH_pyrophosphatase_Nudt13"/>
    <property type="match status" value="1"/>
</dbReference>
<dbReference type="Gene3D" id="3.90.79.20">
    <property type="match status" value="1"/>
</dbReference>
<dbReference type="PROSITE" id="PS51462">
    <property type="entry name" value="NUDIX"/>
    <property type="match status" value="1"/>
</dbReference>
<evidence type="ECO:0000256" key="7">
    <source>
        <dbReference type="ARBA" id="ARBA00022842"/>
    </source>
</evidence>
<dbReference type="PRINTS" id="PR00502">
    <property type="entry name" value="NUDIXFAMILY"/>
</dbReference>
<dbReference type="GO" id="GO:0006742">
    <property type="term" value="P:NADP+ catabolic process"/>
    <property type="evidence" value="ECO:0007669"/>
    <property type="project" value="TreeGrafter"/>
</dbReference>
<dbReference type="InterPro" id="IPR050241">
    <property type="entry name" value="NAD-cap_RNA_hydrolase_NudC"/>
</dbReference>
<comment type="catalytic activity">
    <reaction evidence="9">
        <text>a 5'-end NAD(+)-phospho-ribonucleoside in mRNA + H2O = a 5'-end phospho-adenosine-phospho-ribonucleoside in mRNA + beta-nicotinamide D-ribonucleotide + 2 H(+)</text>
        <dbReference type="Rhea" id="RHEA:60876"/>
        <dbReference type="Rhea" id="RHEA-COMP:15698"/>
        <dbReference type="Rhea" id="RHEA-COMP:15719"/>
        <dbReference type="ChEBI" id="CHEBI:14649"/>
        <dbReference type="ChEBI" id="CHEBI:15377"/>
        <dbReference type="ChEBI" id="CHEBI:15378"/>
        <dbReference type="ChEBI" id="CHEBI:144029"/>
        <dbReference type="ChEBI" id="CHEBI:144051"/>
    </reaction>
    <physiologicalReaction direction="left-to-right" evidence="9">
        <dbReference type="Rhea" id="RHEA:60877"/>
    </physiologicalReaction>
</comment>
<evidence type="ECO:0000256" key="10">
    <source>
        <dbReference type="RuleBase" id="RU003476"/>
    </source>
</evidence>
<comment type="cofactor">
    <cofactor evidence="1">
        <name>Mg(2+)</name>
        <dbReference type="ChEBI" id="CHEBI:18420"/>
    </cofactor>
</comment>
<proteinExistence type="inferred from homology"/>
<comment type="cofactor">
    <cofactor evidence="2">
        <name>Zn(2+)</name>
        <dbReference type="ChEBI" id="CHEBI:29105"/>
    </cofactor>
</comment>
<dbReference type="GO" id="GO:0005829">
    <property type="term" value="C:cytosol"/>
    <property type="evidence" value="ECO:0007669"/>
    <property type="project" value="TreeGrafter"/>
</dbReference>
<dbReference type="RefSeq" id="WP_156685014.1">
    <property type="nucleotide sequence ID" value="NZ_CACRUA010000081.1"/>
</dbReference>
<dbReference type="InterPro" id="IPR020476">
    <property type="entry name" value="Nudix_hydrolase"/>
</dbReference>
<feature type="domain" description="Nudix hydrolase" evidence="11">
    <location>
        <begin position="149"/>
        <end position="273"/>
    </location>
</feature>
<evidence type="ECO:0000256" key="6">
    <source>
        <dbReference type="ARBA" id="ARBA00022801"/>
    </source>
</evidence>
<dbReference type="InterPro" id="IPR000086">
    <property type="entry name" value="NUDIX_hydrolase_dom"/>
</dbReference>
<dbReference type="EC" id="3.6.1.22" evidence="4"/>
<reference evidence="12" key="1">
    <citation type="submission" date="2019-11" db="EMBL/GenBank/DDBJ databases">
        <authorList>
            <person name="Feng L."/>
        </authorList>
    </citation>
    <scope>NUCLEOTIDE SEQUENCE</scope>
    <source>
        <strain evidence="12">CsymbiosumLFYP84</strain>
    </source>
</reference>
<accession>A0A6N3I1V8</accession>
<evidence type="ECO:0000256" key="4">
    <source>
        <dbReference type="ARBA" id="ARBA00012381"/>
    </source>
</evidence>
<evidence type="ECO:0000256" key="9">
    <source>
        <dbReference type="ARBA" id="ARBA00023679"/>
    </source>
</evidence>
<dbReference type="PANTHER" id="PTHR42904">
    <property type="entry name" value="NUDIX HYDROLASE, NUDC SUBFAMILY"/>
    <property type="match status" value="1"/>
</dbReference>
<evidence type="ECO:0000256" key="1">
    <source>
        <dbReference type="ARBA" id="ARBA00001946"/>
    </source>
</evidence>
<evidence type="ECO:0000256" key="8">
    <source>
        <dbReference type="ARBA" id="ARBA00023027"/>
    </source>
</evidence>
<dbReference type="GO" id="GO:0019677">
    <property type="term" value="P:NAD+ catabolic process"/>
    <property type="evidence" value="ECO:0007669"/>
    <property type="project" value="TreeGrafter"/>
</dbReference>
<dbReference type="InterPro" id="IPR049734">
    <property type="entry name" value="NudC-like_C"/>
</dbReference>
<dbReference type="PROSITE" id="PS00893">
    <property type="entry name" value="NUDIX_BOX"/>
    <property type="match status" value="1"/>
</dbReference>
<keyword evidence="5" id="KW-0479">Metal-binding</keyword>
<keyword evidence="8" id="KW-0520">NAD</keyword>
<dbReference type="InterPro" id="IPR020084">
    <property type="entry name" value="NUDIX_hydrolase_CS"/>
</dbReference>
<dbReference type="GO" id="GO:0046872">
    <property type="term" value="F:metal ion binding"/>
    <property type="evidence" value="ECO:0007669"/>
    <property type="project" value="UniProtKB-KW"/>
</dbReference>
<dbReference type="Gene3D" id="3.90.79.10">
    <property type="entry name" value="Nucleoside Triphosphate Pyrophosphohydrolase"/>
    <property type="match status" value="1"/>
</dbReference>
<evidence type="ECO:0000256" key="3">
    <source>
        <dbReference type="ARBA" id="ARBA00009595"/>
    </source>
</evidence>
<keyword evidence="7" id="KW-0460">Magnesium</keyword>
<evidence type="ECO:0000259" key="11">
    <source>
        <dbReference type="PROSITE" id="PS51462"/>
    </source>
</evidence>
<dbReference type="EMBL" id="CACRUA010000081">
    <property type="protein sequence ID" value="VYU81759.1"/>
    <property type="molecule type" value="Genomic_DNA"/>
</dbReference>
<dbReference type="NCBIfam" id="NF001299">
    <property type="entry name" value="PRK00241.1"/>
    <property type="match status" value="1"/>
</dbReference>
<dbReference type="AlphaFoldDB" id="A0A6N3I1V8"/>
<dbReference type="PANTHER" id="PTHR42904:SF6">
    <property type="entry name" value="NAD-CAPPED RNA HYDROLASE NUDT12"/>
    <property type="match status" value="1"/>
</dbReference>
<dbReference type="InterPro" id="IPR015797">
    <property type="entry name" value="NUDIX_hydrolase-like_dom_sf"/>
</dbReference>
<keyword evidence="6 10" id="KW-0378">Hydrolase</keyword>
<dbReference type="Pfam" id="PF00293">
    <property type="entry name" value="NUDIX"/>
    <property type="match status" value="1"/>
</dbReference>
<dbReference type="InterPro" id="IPR015376">
    <property type="entry name" value="Znr_NADH_PPase"/>
</dbReference>
<gene>
    <name evidence="12" type="primary">nudC_2</name>
    <name evidence="12" type="ORF">CSLFYP84_04469</name>
</gene>
<comment type="similarity">
    <text evidence="3">Belongs to the Nudix hydrolase family. NudC subfamily.</text>
</comment>
<dbReference type="SUPFAM" id="SSF55811">
    <property type="entry name" value="Nudix"/>
    <property type="match status" value="1"/>
</dbReference>
<dbReference type="Pfam" id="PF09297">
    <property type="entry name" value="Zn_ribbon_NUD"/>
    <property type="match status" value="1"/>
</dbReference>
<sequence length="282" mass="32245">MLQDIFPYQFNNSYTRCFPTDNSMIFMECAGQFLLSPIKEPESYLPTYAELPDTLKIKVMQYLFTIDNQTVFWLALDQTVFLSIGWKACPITISIKGAPVWMPLAVTTAAQLVRWYQNHIFCGRCGRKLIHSTTERAMECPSCRIIEYPKIAPVVIVAVVHEGKLLMTHYADRNIKPYVLIAGFVEIGESLEEAAQREVMEEVGLKIKALKYFGSQPWGLSDSLATGFFATVEYETPIILEYEELADARWFTPQDLPYELDNGSLTAAMIEAFRDRMYEPKI</sequence>